<dbReference type="InterPro" id="IPR025721">
    <property type="entry name" value="Exosome_cplx_N_dom"/>
</dbReference>
<dbReference type="Pfam" id="PF21266">
    <property type="entry name" value="S1_RRP4"/>
    <property type="match status" value="1"/>
</dbReference>
<evidence type="ECO:0000256" key="4">
    <source>
        <dbReference type="ARBA" id="ARBA00022835"/>
    </source>
</evidence>
<dbReference type="CDD" id="cd22525">
    <property type="entry name" value="KH-I_Rrp4_eukar"/>
    <property type="match status" value="1"/>
</dbReference>
<dbReference type="GO" id="GO:0000177">
    <property type="term" value="C:cytoplasmic exosome (RNase complex)"/>
    <property type="evidence" value="ECO:0007669"/>
    <property type="project" value="TreeGrafter"/>
</dbReference>
<dbReference type="SUPFAM" id="SSF50249">
    <property type="entry name" value="Nucleic acid-binding proteins"/>
    <property type="match status" value="1"/>
</dbReference>
<dbReference type="GO" id="GO:0071038">
    <property type="term" value="P:TRAMP-dependent tRNA surveillance pathway"/>
    <property type="evidence" value="ECO:0007669"/>
    <property type="project" value="TreeGrafter"/>
</dbReference>
<keyword evidence="3" id="KW-0698">rRNA processing</keyword>
<dbReference type="GO" id="GO:0071034">
    <property type="term" value="P:CUT catabolic process"/>
    <property type="evidence" value="ECO:0007669"/>
    <property type="project" value="TreeGrafter"/>
</dbReference>
<dbReference type="EMBL" id="CADEPI010000008">
    <property type="protein sequence ID" value="CAB3362268.1"/>
    <property type="molecule type" value="Genomic_DNA"/>
</dbReference>
<name>A0A8S1BTM3_9INSE</name>
<reference evidence="8 9" key="1">
    <citation type="submission" date="2020-04" db="EMBL/GenBank/DDBJ databases">
        <authorList>
            <person name="Alioto T."/>
            <person name="Alioto T."/>
            <person name="Gomez Garrido J."/>
        </authorList>
    </citation>
    <scope>NUCLEOTIDE SEQUENCE [LARGE SCALE GENOMIC DNA]</scope>
</reference>
<dbReference type="InterPro" id="IPR004088">
    <property type="entry name" value="KH_dom_type_1"/>
</dbReference>
<dbReference type="GO" id="GO:0010468">
    <property type="term" value="P:regulation of gene expression"/>
    <property type="evidence" value="ECO:0007669"/>
    <property type="project" value="UniProtKB-ARBA"/>
</dbReference>
<keyword evidence="5" id="KW-0694">RNA-binding</keyword>
<dbReference type="CDD" id="cd05789">
    <property type="entry name" value="S1_Rrp4"/>
    <property type="match status" value="1"/>
</dbReference>
<keyword evidence="4" id="KW-0271">Exosome</keyword>
<dbReference type="FunFam" id="2.40.50.140:FF:000038">
    <property type="entry name" value="Exosome complex component RRP4"/>
    <property type="match status" value="1"/>
</dbReference>
<evidence type="ECO:0000256" key="5">
    <source>
        <dbReference type="ARBA" id="ARBA00022884"/>
    </source>
</evidence>
<keyword evidence="6" id="KW-0539">Nucleus</keyword>
<sequence>MEVTDVNIRLACDRICLPAVSENEVQKLFTPGEDIPTCAGFMRGHGTYTEGEDLKASVAGVKEQVNKLISIKPLKSRYNGEIGDVVVGRVVEVQQKRWKIDTNARLESVLLLSSVNLPGGELRRRSSEDEKMMRKYLQEGDLISAEVMNVYQDGALSLHTRSLKYGKLSQGVLVKVFPSLIMRRKNHFHSLPNGAAVILGNNGFVWICPASGLEHQEDSGSAGGFIQDLEKEVPKADREVIARLKNCILALANSKMMLYDTSIIYAFEESMKFTITELLLPDVMVDVANLTQHRLHLDIAD</sequence>
<comment type="caution">
    <text evidence="8">The sequence shown here is derived from an EMBL/GenBank/DDBJ whole genome shotgun (WGS) entry which is preliminary data.</text>
</comment>
<dbReference type="InterPro" id="IPR026699">
    <property type="entry name" value="Exosome_RNA_bind1/RRP40/RRP4"/>
</dbReference>
<dbReference type="Gene3D" id="2.40.50.100">
    <property type="match status" value="1"/>
</dbReference>
<dbReference type="AlphaFoldDB" id="A0A8S1BTM3"/>
<dbReference type="PANTHER" id="PTHR21321:SF4">
    <property type="entry name" value="EXOSOME COMPLEX COMPONENT RRP4"/>
    <property type="match status" value="1"/>
</dbReference>
<dbReference type="InterPro" id="IPR036612">
    <property type="entry name" value="KH_dom_type_1_sf"/>
</dbReference>
<evidence type="ECO:0000256" key="1">
    <source>
        <dbReference type="ARBA" id="ARBA00004123"/>
    </source>
</evidence>
<proteinExistence type="inferred from homology"/>
<evidence type="ECO:0000313" key="9">
    <source>
        <dbReference type="Proteomes" id="UP000494165"/>
    </source>
</evidence>
<dbReference type="GO" id="GO:0071051">
    <property type="term" value="P:poly(A)-dependent snoRNA 3'-end processing"/>
    <property type="evidence" value="ECO:0007669"/>
    <property type="project" value="TreeGrafter"/>
</dbReference>
<dbReference type="Gene3D" id="2.40.50.140">
    <property type="entry name" value="Nucleic acid-binding proteins"/>
    <property type="match status" value="1"/>
</dbReference>
<evidence type="ECO:0000256" key="3">
    <source>
        <dbReference type="ARBA" id="ARBA00022552"/>
    </source>
</evidence>
<dbReference type="PANTHER" id="PTHR21321">
    <property type="entry name" value="PNAS-3 RELATED"/>
    <property type="match status" value="1"/>
</dbReference>
<gene>
    <name evidence="8" type="ORF">CLODIP_2_CD05078</name>
</gene>
<dbReference type="Pfam" id="PF15985">
    <property type="entry name" value="KH_6"/>
    <property type="match status" value="1"/>
</dbReference>
<dbReference type="GO" id="GO:0071035">
    <property type="term" value="P:nuclear polyadenylation-dependent rRNA catabolic process"/>
    <property type="evidence" value="ECO:0007669"/>
    <property type="project" value="TreeGrafter"/>
</dbReference>
<dbReference type="InterPro" id="IPR012340">
    <property type="entry name" value="NA-bd_OB-fold"/>
</dbReference>
<dbReference type="PROSITE" id="PS50126">
    <property type="entry name" value="S1"/>
    <property type="match status" value="1"/>
</dbReference>
<dbReference type="InterPro" id="IPR048565">
    <property type="entry name" value="S1_RRP4"/>
</dbReference>
<accession>A0A8S1BTM3</accession>
<evidence type="ECO:0000313" key="8">
    <source>
        <dbReference type="EMBL" id="CAB3362268.1"/>
    </source>
</evidence>
<feature type="domain" description="S1 motif" evidence="7">
    <location>
        <begin position="83"/>
        <end position="161"/>
    </location>
</feature>
<dbReference type="SUPFAM" id="SSF110324">
    <property type="entry name" value="Ribosomal L27 protein-like"/>
    <property type="match status" value="1"/>
</dbReference>
<dbReference type="Pfam" id="PF14382">
    <property type="entry name" value="ECR1_N"/>
    <property type="match status" value="1"/>
</dbReference>
<dbReference type="GO" id="GO:0000176">
    <property type="term" value="C:nuclear exosome (RNase complex)"/>
    <property type="evidence" value="ECO:0007669"/>
    <property type="project" value="TreeGrafter"/>
</dbReference>
<dbReference type="SUPFAM" id="SSF54791">
    <property type="entry name" value="Eukaryotic type KH-domain (KH-domain type I)"/>
    <property type="match status" value="1"/>
</dbReference>
<dbReference type="GO" id="GO:0034475">
    <property type="term" value="P:U4 snRNA 3'-end processing"/>
    <property type="evidence" value="ECO:0007669"/>
    <property type="project" value="TreeGrafter"/>
</dbReference>
<dbReference type="GO" id="GO:0003723">
    <property type="term" value="F:RNA binding"/>
    <property type="evidence" value="ECO:0007669"/>
    <property type="project" value="UniProtKB-KW"/>
</dbReference>
<dbReference type="GO" id="GO:0000467">
    <property type="term" value="P:exonucleolytic trimming to generate mature 3'-end of 5.8S rRNA from tricistronic rRNA transcript (SSU-rRNA, 5.8S rRNA, LSU-rRNA)"/>
    <property type="evidence" value="ECO:0007669"/>
    <property type="project" value="TreeGrafter"/>
</dbReference>
<organism evidence="8 9">
    <name type="scientific">Cloeon dipterum</name>
    <dbReference type="NCBI Taxonomy" id="197152"/>
    <lineage>
        <taxon>Eukaryota</taxon>
        <taxon>Metazoa</taxon>
        <taxon>Ecdysozoa</taxon>
        <taxon>Arthropoda</taxon>
        <taxon>Hexapoda</taxon>
        <taxon>Insecta</taxon>
        <taxon>Pterygota</taxon>
        <taxon>Palaeoptera</taxon>
        <taxon>Ephemeroptera</taxon>
        <taxon>Pisciforma</taxon>
        <taxon>Baetidae</taxon>
        <taxon>Cloeon</taxon>
    </lineage>
</organism>
<evidence type="ECO:0000256" key="2">
    <source>
        <dbReference type="ARBA" id="ARBA00009155"/>
    </source>
</evidence>
<dbReference type="OrthoDB" id="1650at2759"/>
<comment type="subcellular location">
    <subcellularLocation>
        <location evidence="1">Nucleus</location>
    </subcellularLocation>
</comment>
<dbReference type="InterPro" id="IPR003029">
    <property type="entry name" value="S1_domain"/>
</dbReference>
<dbReference type="Proteomes" id="UP000494165">
    <property type="component" value="Unassembled WGS sequence"/>
</dbReference>
<protein>
    <recommendedName>
        <fullName evidence="7">S1 motif domain-containing protein</fullName>
    </recommendedName>
</protein>
<evidence type="ECO:0000256" key="6">
    <source>
        <dbReference type="ARBA" id="ARBA00023242"/>
    </source>
</evidence>
<comment type="similarity">
    <text evidence="2">Belongs to the RRP4 family.</text>
</comment>
<evidence type="ECO:0000259" key="7">
    <source>
        <dbReference type="PROSITE" id="PS50126"/>
    </source>
</evidence>
<keyword evidence="9" id="KW-1185">Reference proteome</keyword>